<accession>A0A069P1S0</accession>
<dbReference type="Proteomes" id="UP000027439">
    <property type="component" value="Unassembled WGS sequence"/>
</dbReference>
<organism evidence="2 3">
    <name type="scientific">Caballeronia grimmiae</name>
    <dbReference type="NCBI Taxonomy" id="1071679"/>
    <lineage>
        <taxon>Bacteria</taxon>
        <taxon>Pseudomonadati</taxon>
        <taxon>Pseudomonadota</taxon>
        <taxon>Betaproteobacteria</taxon>
        <taxon>Burkholderiales</taxon>
        <taxon>Burkholderiaceae</taxon>
        <taxon>Caballeronia</taxon>
    </lineage>
</organism>
<evidence type="ECO:0000313" key="2">
    <source>
        <dbReference type="EMBL" id="KDR34407.1"/>
    </source>
</evidence>
<protein>
    <submittedName>
        <fullName evidence="2">Uncharacterized protein</fullName>
    </submittedName>
</protein>
<evidence type="ECO:0000313" key="3">
    <source>
        <dbReference type="Proteomes" id="UP000027439"/>
    </source>
</evidence>
<gene>
    <name evidence="2" type="ORF">BG57_06470</name>
</gene>
<evidence type="ECO:0000256" key="1">
    <source>
        <dbReference type="SAM" id="MobiDB-lite"/>
    </source>
</evidence>
<proteinExistence type="predicted"/>
<name>A0A069P1S0_9BURK</name>
<dbReference type="AlphaFoldDB" id="A0A069P1S0"/>
<reference evidence="2 3" key="1">
    <citation type="submission" date="2014-03" db="EMBL/GenBank/DDBJ databases">
        <title>Draft Genome Sequences of Four Burkholderia Strains.</title>
        <authorList>
            <person name="Liu X.Y."/>
            <person name="Li C.X."/>
            <person name="Xu J.H."/>
        </authorList>
    </citation>
    <scope>NUCLEOTIDE SEQUENCE [LARGE SCALE GENOMIC DNA]</scope>
    <source>
        <strain evidence="2 3">R27</strain>
    </source>
</reference>
<comment type="caution">
    <text evidence="2">The sequence shown here is derived from an EMBL/GenBank/DDBJ whole genome shotgun (WGS) entry which is preliminary data.</text>
</comment>
<sequence length="80" mass="9031">MSRSAVRALRRSAGGRRVLLYGRDMPLRFRMLRNKRIEPVLSETRSVVACMGNDCGRCSGDEKNSGEVLLHDSLHEETAR</sequence>
<dbReference type="EMBL" id="JFHE01000014">
    <property type="protein sequence ID" value="KDR34407.1"/>
    <property type="molecule type" value="Genomic_DNA"/>
</dbReference>
<feature type="region of interest" description="Disordered" evidence="1">
    <location>
        <begin position="60"/>
        <end position="80"/>
    </location>
</feature>